<gene>
    <name evidence="3" type="ORF">M378DRAFT_743138</name>
</gene>
<feature type="transmembrane region" description="Helical" evidence="1">
    <location>
        <begin position="169"/>
        <end position="191"/>
    </location>
</feature>
<dbReference type="HOGENOM" id="CLU_035509_1_1_1"/>
<dbReference type="OrthoDB" id="3251775at2759"/>
<dbReference type="InParanoid" id="A0A0C2WMI7"/>
<feature type="transmembrane region" description="Helical" evidence="1">
    <location>
        <begin position="237"/>
        <end position="255"/>
    </location>
</feature>
<keyword evidence="4" id="KW-1185">Reference proteome</keyword>
<dbReference type="EMBL" id="KN818266">
    <property type="protein sequence ID" value="KIL62797.1"/>
    <property type="molecule type" value="Genomic_DNA"/>
</dbReference>
<keyword evidence="1" id="KW-0472">Membrane</keyword>
<evidence type="ECO:0000256" key="1">
    <source>
        <dbReference type="SAM" id="Phobius"/>
    </source>
</evidence>
<reference evidence="3 4" key="1">
    <citation type="submission" date="2014-04" db="EMBL/GenBank/DDBJ databases">
        <title>Evolutionary Origins and Diversification of the Mycorrhizal Mutualists.</title>
        <authorList>
            <consortium name="DOE Joint Genome Institute"/>
            <consortium name="Mycorrhizal Genomics Consortium"/>
            <person name="Kohler A."/>
            <person name="Kuo A."/>
            <person name="Nagy L.G."/>
            <person name="Floudas D."/>
            <person name="Copeland A."/>
            <person name="Barry K.W."/>
            <person name="Cichocki N."/>
            <person name="Veneault-Fourrey C."/>
            <person name="LaButti K."/>
            <person name="Lindquist E.A."/>
            <person name="Lipzen A."/>
            <person name="Lundell T."/>
            <person name="Morin E."/>
            <person name="Murat C."/>
            <person name="Riley R."/>
            <person name="Ohm R."/>
            <person name="Sun H."/>
            <person name="Tunlid A."/>
            <person name="Henrissat B."/>
            <person name="Grigoriev I.V."/>
            <person name="Hibbett D.S."/>
            <person name="Martin F."/>
        </authorList>
    </citation>
    <scope>NUCLEOTIDE SEQUENCE [LARGE SCALE GENOMIC DNA]</scope>
    <source>
        <strain evidence="3 4">Koide BX008</strain>
    </source>
</reference>
<accession>A0A0C2WMI7</accession>
<feature type="transmembrane region" description="Helical" evidence="1">
    <location>
        <begin position="90"/>
        <end position="111"/>
    </location>
</feature>
<evidence type="ECO:0000313" key="4">
    <source>
        <dbReference type="Proteomes" id="UP000054549"/>
    </source>
</evidence>
<sequence>MQTISPLQVFGLRYTSAIGIACILYDHLLTFESERQAIWTNPTVTHLSKFGFFTNRYGSEILGIYLSSVLSATRDLNTSTISQTKRCVTFVWIFSIFASVFVTLSHFAVVLRIYHSWDRGRTVGIILPITFCVALSGISTLAVLSDIQIQPHVVYFAPLRSCSFGYKPATLPAMLGIVSLYDLFIIILTIHHALDMPRRHDIEILRSLQKDSALAFLLFVLRFVNFLLAVFGQGSEAFLLLPIVWLVCAVINARLQIRLEGLAIPTSITNVLPLVHNTESNGRSVEVILLPPRKNSGDMDRGSFSVY</sequence>
<dbReference type="AlphaFoldDB" id="A0A0C2WMI7"/>
<protein>
    <recommendedName>
        <fullName evidence="2">DUF6533 domain-containing protein</fullName>
    </recommendedName>
</protein>
<proteinExistence type="predicted"/>
<dbReference type="InterPro" id="IPR045340">
    <property type="entry name" value="DUF6533"/>
</dbReference>
<name>A0A0C2WMI7_AMAMK</name>
<feature type="transmembrane region" description="Helical" evidence="1">
    <location>
        <begin position="212"/>
        <end position="231"/>
    </location>
</feature>
<keyword evidence="1" id="KW-0812">Transmembrane</keyword>
<evidence type="ECO:0000259" key="2">
    <source>
        <dbReference type="Pfam" id="PF20151"/>
    </source>
</evidence>
<organism evidence="3 4">
    <name type="scientific">Amanita muscaria (strain Koide BX008)</name>
    <dbReference type="NCBI Taxonomy" id="946122"/>
    <lineage>
        <taxon>Eukaryota</taxon>
        <taxon>Fungi</taxon>
        <taxon>Dikarya</taxon>
        <taxon>Basidiomycota</taxon>
        <taxon>Agaricomycotina</taxon>
        <taxon>Agaricomycetes</taxon>
        <taxon>Agaricomycetidae</taxon>
        <taxon>Agaricales</taxon>
        <taxon>Pluteineae</taxon>
        <taxon>Amanitaceae</taxon>
        <taxon>Amanita</taxon>
    </lineage>
</organism>
<dbReference type="Pfam" id="PF20151">
    <property type="entry name" value="DUF6533"/>
    <property type="match status" value="1"/>
</dbReference>
<feature type="domain" description="DUF6533" evidence="2">
    <location>
        <begin position="14"/>
        <end position="58"/>
    </location>
</feature>
<feature type="transmembrane region" description="Helical" evidence="1">
    <location>
        <begin position="123"/>
        <end position="149"/>
    </location>
</feature>
<evidence type="ECO:0000313" key="3">
    <source>
        <dbReference type="EMBL" id="KIL62797.1"/>
    </source>
</evidence>
<keyword evidence="1" id="KW-1133">Transmembrane helix</keyword>
<dbReference type="Proteomes" id="UP000054549">
    <property type="component" value="Unassembled WGS sequence"/>
</dbReference>